<dbReference type="RefSeq" id="WP_085052383.1">
    <property type="nucleotide sequence ID" value="NZ_LNQR01000063.1"/>
</dbReference>
<dbReference type="Proteomes" id="UP000060487">
    <property type="component" value="Unassembled WGS sequence"/>
</dbReference>
<name>A0ABR5SIY4_9BACT</name>
<dbReference type="PANTHER" id="PTHR43861:SF6">
    <property type="entry name" value="METHYLTRANSFERASE TYPE 11"/>
    <property type="match status" value="1"/>
</dbReference>
<keyword evidence="1" id="KW-0808">Transferase</keyword>
<dbReference type="SUPFAM" id="SSF53335">
    <property type="entry name" value="S-adenosyl-L-methionine-dependent methyltransferases"/>
    <property type="match status" value="1"/>
</dbReference>
<dbReference type="GO" id="GO:0032259">
    <property type="term" value="P:methylation"/>
    <property type="evidence" value="ECO:0007669"/>
    <property type="project" value="UniProtKB-KW"/>
</dbReference>
<sequence length="242" mass="27993">MSDGFVKDERDRLDSMGKVFFTEKAMTIDREQMLMVVAESIGYVTGPDVVELGYTDRGWTDTLLERGFNVTTVEGSTENIEYAKKKYGSRLNIRHSLFEEFTSDKRYDSVVMSCVLEHVYDPVVVLKQYKGLLKQDGRIVIIVPNKMSLHRRVGYQLGMIKTYEELAPSDLEVGHRRHYFIDDMLDDIKRAGLTGSFEKGIFLKPLSSDRMKDWPKELLWAFNHMGRLLPEWSAFLLFIARA</sequence>
<accession>A0ABR5SIY4</accession>
<protein>
    <submittedName>
        <fullName evidence="1">SAM-dependent methyltransferase</fullName>
    </submittedName>
</protein>
<dbReference type="Pfam" id="PF13489">
    <property type="entry name" value="Methyltransf_23"/>
    <property type="match status" value="1"/>
</dbReference>
<dbReference type="GO" id="GO:0008168">
    <property type="term" value="F:methyltransferase activity"/>
    <property type="evidence" value="ECO:0007669"/>
    <property type="project" value="UniProtKB-KW"/>
</dbReference>
<proteinExistence type="predicted"/>
<dbReference type="PANTHER" id="PTHR43861">
    <property type="entry name" value="TRANS-ACONITATE 2-METHYLTRANSFERASE-RELATED"/>
    <property type="match status" value="1"/>
</dbReference>
<evidence type="ECO:0000313" key="1">
    <source>
        <dbReference type="EMBL" id="KWT85310.1"/>
    </source>
</evidence>
<keyword evidence="2" id="KW-1185">Reference proteome</keyword>
<evidence type="ECO:0000313" key="2">
    <source>
        <dbReference type="Proteomes" id="UP000060487"/>
    </source>
</evidence>
<dbReference type="Gene3D" id="3.40.50.150">
    <property type="entry name" value="Vaccinia Virus protein VP39"/>
    <property type="match status" value="1"/>
</dbReference>
<gene>
    <name evidence="1" type="ORF">ASN18_1767</name>
</gene>
<dbReference type="EMBL" id="LNQR01000063">
    <property type="protein sequence ID" value="KWT85310.1"/>
    <property type="molecule type" value="Genomic_DNA"/>
</dbReference>
<reference evidence="1 2" key="1">
    <citation type="submission" date="2015-11" db="EMBL/GenBank/DDBJ databases">
        <authorList>
            <person name="Lin W."/>
        </authorList>
    </citation>
    <scope>NUCLEOTIDE SEQUENCE [LARGE SCALE GENOMIC DNA]</scope>
    <source>
        <strain evidence="1 2">HCH-1</strain>
    </source>
</reference>
<dbReference type="InterPro" id="IPR029063">
    <property type="entry name" value="SAM-dependent_MTases_sf"/>
</dbReference>
<dbReference type="CDD" id="cd02440">
    <property type="entry name" value="AdoMet_MTases"/>
    <property type="match status" value="1"/>
</dbReference>
<organism evidence="1 2">
    <name type="scientific">Candidatus Magnetominusculus xianensis</name>
    <dbReference type="NCBI Taxonomy" id="1748249"/>
    <lineage>
        <taxon>Bacteria</taxon>
        <taxon>Pseudomonadati</taxon>
        <taxon>Nitrospirota</taxon>
        <taxon>Nitrospiria</taxon>
        <taxon>Nitrospirales</taxon>
        <taxon>Nitrospiraceae</taxon>
        <taxon>Candidatus Magnetominusculus</taxon>
    </lineage>
</organism>
<comment type="caution">
    <text evidence="1">The sequence shown here is derived from an EMBL/GenBank/DDBJ whole genome shotgun (WGS) entry which is preliminary data.</text>
</comment>
<keyword evidence="1" id="KW-0489">Methyltransferase</keyword>